<comment type="subcellular location">
    <subcellularLocation>
        <location evidence="5">Nucleus</location>
    </subcellularLocation>
</comment>
<dbReference type="WBParaSite" id="PSAMB.scaffold11507size3306.g34211.t1">
    <property type="protein sequence ID" value="PSAMB.scaffold11507size3306.g34211.t1"/>
    <property type="gene ID" value="PSAMB.scaffold11507size3306.g34211"/>
</dbReference>
<reference evidence="8" key="1">
    <citation type="submission" date="2022-11" db="UniProtKB">
        <authorList>
            <consortium name="WormBaseParasite"/>
        </authorList>
    </citation>
    <scope>IDENTIFICATION</scope>
</reference>
<evidence type="ECO:0000256" key="4">
    <source>
        <dbReference type="ARBA" id="ARBA00023242"/>
    </source>
</evidence>
<dbReference type="GO" id="GO:0005634">
    <property type="term" value="C:nucleus"/>
    <property type="evidence" value="ECO:0007669"/>
    <property type="project" value="UniProtKB-SubCell"/>
</dbReference>
<evidence type="ECO:0000313" key="8">
    <source>
        <dbReference type="WBParaSite" id="PSAMB.scaffold11507size3306.g34211.t1"/>
    </source>
</evidence>
<dbReference type="SMART" id="SM00301">
    <property type="entry name" value="DM"/>
    <property type="match status" value="1"/>
</dbReference>
<protein>
    <submittedName>
        <fullName evidence="8">DM domain-containing protein</fullName>
    </submittedName>
</protein>
<dbReference type="GO" id="GO:0006355">
    <property type="term" value="P:regulation of DNA-templated transcription"/>
    <property type="evidence" value="ECO:0007669"/>
    <property type="project" value="InterPro"/>
</dbReference>
<evidence type="ECO:0000259" key="6">
    <source>
        <dbReference type="PROSITE" id="PS50809"/>
    </source>
</evidence>
<keyword evidence="7" id="KW-1185">Reference proteome</keyword>
<dbReference type="AlphaFoldDB" id="A0A914UQ49"/>
<feature type="domain" description="DM" evidence="6">
    <location>
        <begin position="14"/>
        <end position="62"/>
    </location>
</feature>
<dbReference type="GO" id="GO:0046872">
    <property type="term" value="F:metal ion binding"/>
    <property type="evidence" value="ECO:0007669"/>
    <property type="project" value="UniProtKB-KW"/>
</dbReference>
<evidence type="ECO:0000313" key="7">
    <source>
        <dbReference type="Proteomes" id="UP000887566"/>
    </source>
</evidence>
<proteinExistence type="predicted"/>
<feature type="DNA-binding region" description="DM" evidence="5">
    <location>
        <begin position="14"/>
        <end position="62"/>
    </location>
</feature>
<keyword evidence="3 5" id="KW-0238">DNA-binding</keyword>
<organism evidence="7 8">
    <name type="scientific">Plectus sambesii</name>
    <dbReference type="NCBI Taxonomy" id="2011161"/>
    <lineage>
        <taxon>Eukaryota</taxon>
        <taxon>Metazoa</taxon>
        <taxon>Ecdysozoa</taxon>
        <taxon>Nematoda</taxon>
        <taxon>Chromadorea</taxon>
        <taxon>Plectida</taxon>
        <taxon>Plectina</taxon>
        <taxon>Plectoidea</taxon>
        <taxon>Plectidae</taxon>
        <taxon>Plectus</taxon>
    </lineage>
</organism>
<dbReference type="SUPFAM" id="SSF82927">
    <property type="entry name" value="Cysteine-rich DNA binding domain, (DM domain)"/>
    <property type="match status" value="1"/>
</dbReference>
<evidence type="ECO:0000256" key="1">
    <source>
        <dbReference type="ARBA" id="ARBA00022723"/>
    </source>
</evidence>
<evidence type="ECO:0000256" key="2">
    <source>
        <dbReference type="ARBA" id="ARBA00022833"/>
    </source>
</evidence>
<keyword evidence="2 5" id="KW-0862">Zinc</keyword>
<accession>A0A914UQ49</accession>
<keyword evidence="1 5" id="KW-0479">Metal-binding</keyword>
<dbReference type="Proteomes" id="UP000887566">
    <property type="component" value="Unplaced"/>
</dbReference>
<sequence length="103" mass="11692">MADAVMKTKRVYYCQRCLNHGQRERRKNHKPTCVYGSCTCELCILVEKRRKLNSQLQELEDEPHSADATATDLNIAAKGGAGKDFSTSYQWHIISSFVIAENI</sequence>
<evidence type="ECO:0000256" key="3">
    <source>
        <dbReference type="ARBA" id="ARBA00023125"/>
    </source>
</evidence>
<dbReference type="InterPro" id="IPR001275">
    <property type="entry name" value="DM_DNA-bd"/>
</dbReference>
<dbReference type="PROSITE" id="PS50809">
    <property type="entry name" value="DM_2"/>
    <property type="match status" value="1"/>
</dbReference>
<keyword evidence="4 5" id="KW-0539">Nucleus</keyword>
<dbReference type="PROSITE" id="PS40000">
    <property type="entry name" value="DM_1"/>
    <property type="match status" value="1"/>
</dbReference>
<dbReference type="InterPro" id="IPR036407">
    <property type="entry name" value="DM_DNA-bd_sf"/>
</dbReference>
<dbReference type="Gene3D" id="4.10.1040.10">
    <property type="entry name" value="DM DNA-binding domain"/>
    <property type="match status" value="1"/>
</dbReference>
<dbReference type="Pfam" id="PF00751">
    <property type="entry name" value="DM"/>
    <property type="match status" value="1"/>
</dbReference>
<evidence type="ECO:0000256" key="5">
    <source>
        <dbReference type="PROSITE-ProRule" id="PRU00070"/>
    </source>
</evidence>
<name>A0A914UQ49_9BILA</name>
<dbReference type="GO" id="GO:0043565">
    <property type="term" value="F:sequence-specific DNA binding"/>
    <property type="evidence" value="ECO:0007669"/>
    <property type="project" value="InterPro"/>
</dbReference>